<dbReference type="AlphaFoldDB" id="A0ABC8UWZ5"/>
<reference evidence="2 3" key="1">
    <citation type="submission" date="2024-02" db="EMBL/GenBank/DDBJ databases">
        <authorList>
            <person name="Vignale AGUSTIN F."/>
            <person name="Sosa J E."/>
            <person name="Modenutti C."/>
        </authorList>
    </citation>
    <scope>NUCLEOTIDE SEQUENCE [LARGE SCALE GENOMIC DNA]</scope>
</reference>
<organism evidence="2 3">
    <name type="scientific">Ilex paraguariensis</name>
    <name type="common">yerba mate</name>
    <dbReference type="NCBI Taxonomy" id="185542"/>
    <lineage>
        <taxon>Eukaryota</taxon>
        <taxon>Viridiplantae</taxon>
        <taxon>Streptophyta</taxon>
        <taxon>Embryophyta</taxon>
        <taxon>Tracheophyta</taxon>
        <taxon>Spermatophyta</taxon>
        <taxon>Magnoliopsida</taxon>
        <taxon>eudicotyledons</taxon>
        <taxon>Gunneridae</taxon>
        <taxon>Pentapetalae</taxon>
        <taxon>asterids</taxon>
        <taxon>campanulids</taxon>
        <taxon>Aquifoliales</taxon>
        <taxon>Aquifoliaceae</taxon>
        <taxon>Ilex</taxon>
    </lineage>
</organism>
<protein>
    <submittedName>
        <fullName evidence="2">Uncharacterized protein</fullName>
    </submittedName>
</protein>
<sequence length="130" mass="14917">MAEASSHNCSVREGGHERKLLFNRLDKRLRILEEEIENMKQDILVTVEDRTKLITEIYDQFQAIHHFIHLRDQEEEKPCDEGLTIMPSKVGRTGAGLSQILSQESNSSLVIRDLRATTLVLQHQAQVVIK</sequence>
<evidence type="ECO:0000313" key="2">
    <source>
        <dbReference type="EMBL" id="CAK9185608.1"/>
    </source>
</evidence>
<comment type="caution">
    <text evidence="2">The sequence shown here is derived from an EMBL/GenBank/DDBJ whole genome shotgun (WGS) entry which is preliminary data.</text>
</comment>
<keyword evidence="3" id="KW-1185">Reference proteome</keyword>
<dbReference type="Proteomes" id="UP001642360">
    <property type="component" value="Unassembled WGS sequence"/>
</dbReference>
<feature type="coiled-coil region" evidence="1">
    <location>
        <begin position="22"/>
        <end position="49"/>
    </location>
</feature>
<proteinExistence type="predicted"/>
<name>A0ABC8UWZ5_9AQUA</name>
<evidence type="ECO:0000256" key="1">
    <source>
        <dbReference type="SAM" id="Coils"/>
    </source>
</evidence>
<evidence type="ECO:0000313" key="3">
    <source>
        <dbReference type="Proteomes" id="UP001642360"/>
    </source>
</evidence>
<dbReference type="EMBL" id="CAUOFW020009390">
    <property type="protein sequence ID" value="CAK9185608.1"/>
    <property type="molecule type" value="Genomic_DNA"/>
</dbReference>
<keyword evidence="1" id="KW-0175">Coiled coil</keyword>
<accession>A0ABC8UWZ5</accession>
<gene>
    <name evidence="2" type="ORF">ILEXP_LOCUS56027</name>
</gene>